<name>U9TGQ8_RHIID</name>
<proteinExistence type="predicted"/>
<dbReference type="AlphaFoldDB" id="U9TGQ8"/>
<accession>U9TGQ8</accession>
<protein>
    <submittedName>
        <fullName evidence="1">Uncharacterized protein</fullName>
    </submittedName>
</protein>
<dbReference type="HOGENOM" id="CLU_2868751_0_0_1"/>
<reference evidence="1" key="1">
    <citation type="submission" date="2013-07" db="EMBL/GenBank/DDBJ databases">
        <title>The genome of an arbuscular mycorrhizal fungus provides insights into the evolution of the oldest plant symbiosis.</title>
        <authorList>
            <consortium name="DOE Joint Genome Institute"/>
            <person name="Tisserant E."/>
            <person name="Malbreil M."/>
            <person name="Kuo A."/>
            <person name="Kohler A."/>
            <person name="Symeonidi A."/>
            <person name="Balestrini R."/>
            <person name="Charron P."/>
            <person name="Duensing N."/>
            <person name="Frei-dit-Frey N."/>
            <person name="Gianinazzi-Pearson V."/>
            <person name="Gilbert B."/>
            <person name="Handa Y."/>
            <person name="Hijri M."/>
            <person name="Kaul R."/>
            <person name="Kawaguchi M."/>
            <person name="Krajinski F."/>
            <person name="Lammers P."/>
            <person name="Lapierre D."/>
            <person name="Masclaux F.G."/>
            <person name="Murat C."/>
            <person name="Morin E."/>
            <person name="Ndikumana S."/>
            <person name="Pagni M."/>
            <person name="Petitpierre D."/>
            <person name="Requena N."/>
            <person name="Rosikiewicz P."/>
            <person name="Riley R."/>
            <person name="Saito K."/>
            <person name="San Clemente H."/>
            <person name="Shapiro H."/>
            <person name="van Tuinen D."/>
            <person name="Becard G."/>
            <person name="Bonfante P."/>
            <person name="Paszkowski U."/>
            <person name="Shachar-Hill Y."/>
            <person name="Young J.P."/>
            <person name="Sanders I.R."/>
            <person name="Henrissat B."/>
            <person name="Rensing S.A."/>
            <person name="Grigoriev I.V."/>
            <person name="Corradi N."/>
            <person name="Roux C."/>
            <person name="Martin F."/>
        </authorList>
    </citation>
    <scope>NUCLEOTIDE SEQUENCE</scope>
    <source>
        <strain evidence="1">DAOM 197198</strain>
    </source>
</reference>
<sequence>MGERNSEDFFLVRAPSAELLNLRILRFPPFNNFELIHTLTGSSKASSYYISVTYSDANFRMHSL</sequence>
<gene>
    <name evidence="1" type="ORF">GLOINDRAFT_33964</name>
</gene>
<organism evidence="1">
    <name type="scientific">Rhizophagus irregularis (strain DAOM 181602 / DAOM 197198 / MUCL 43194)</name>
    <name type="common">Arbuscular mycorrhizal fungus</name>
    <name type="synonym">Glomus intraradices</name>
    <dbReference type="NCBI Taxonomy" id="747089"/>
    <lineage>
        <taxon>Eukaryota</taxon>
        <taxon>Fungi</taxon>
        <taxon>Fungi incertae sedis</taxon>
        <taxon>Mucoromycota</taxon>
        <taxon>Glomeromycotina</taxon>
        <taxon>Glomeromycetes</taxon>
        <taxon>Glomerales</taxon>
        <taxon>Glomeraceae</taxon>
        <taxon>Rhizophagus</taxon>
    </lineage>
</organism>
<dbReference type="EMBL" id="KI291407">
    <property type="protein sequence ID" value="ESA06607.1"/>
    <property type="molecule type" value="Genomic_DNA"/>
</dbReference>
<evidence type="ECO:0000313" key="1">
    <source>
        <dbReference type="EMBL" id="ESA06607.1"/>
    </source>
</evidence>